<keyword evidence="3" id="KW-1185">Reference proteome</keyword>
<dbReference type="PANTHER" id="PTHR34297:SF2">
    <property type="entry name" value="ASP23_GLS24 FAMILY ENVELOPE STRESS RESPONSE PROTEIN"/>
    <property type="match status" value="1"/>
</dbReference>
<reference evidence="2 3" key="1">
    <citation type="submission" date="2010-12" db="EMBL/GenBank/DDBJ databases">
        <title>Whole genome sequence of Anaerolinea thermophila UNI-1.</title>
        <authorList>
            <person name="Narita-Yamada S."/>
            <person name="Kishi E."/>
            <person name="Watanabe Y."/>
            <person name="Takasaki K."/>
            <person name="Ankai A."/>
            <person name="Oguchi A."/>
            <person name="Fukui S."/>
            <person name="Takahashi M."/>
            <person name="Yashiro I."/>
            <person name="Hosoyama A."/>
            <person name="Sekiguchi Y."/>
            <person name="Hanada S."/>
            <person name="Fujita N."/>
        </authorList>
    </citation>
    <scope>NUCLEOTIDE SEQUENCE [LARGE SCALE GENOMIC DNA]</scope>
    <source>
        <strain evidence="3">DSM 14523 / JCM 11388 / NBRC 100420 / UNI-1</strain>
    </source>
</reference>
<dbReference type="KEGG" id="atm:ANT_15240"/>
<dbReference type="EMBL" id="AP012029">
    <property type="protein sequence ID" value="BAJ63552.1"/>
    <property type="molecule type" value="Genomic_DNA"/>
</dbReference>
<accession>E8N538</accession>
<dbReference type="AlphaFoldDB" id="E8N538"/>
<evidence type="ECO:0000256" key="1">
    <source>
        <dbReference type="ARBA" id="ARBA00005721"/>
    </source>
</evidence>
<organism evidence="2 3">
    <name type="scientific">Anaerolinea thermophila (strain DSM 14523 / JCM 11388 / NBRC 100420 / UNI-1)</name>
    <dbReference type="NCBI Taxonomy" id="926569"/>
    <lineage>
        <taxon>Bacteria</taxon>
        <taxon>Bacillati</taxon>
        <taxon>Chloroflexota</taxon>
        <taxon>Anaerolineae</taxon>
        <taxon>Anaerolineales</taxon>
        <taxon>Anaerolineaceae</taxon>
        <taxon>Anaerolinea</taxon>
    </lineage>
</organism>
<evidence type="ECO:0008006" key="4">
    <source>
        <dbReference type="Google" id="ProtNLM"/>
    </source>
</evidence>
<proteinExistence type="inferred from homology"/>
<sequence length="117" mass="12702">MKDSNPLGNIFVSYRAIATVAYQSALSSYGVVGFAAKNLAEGLAQVLVKDPTLGVDVRYVNNSIQIDLYIIVEYGTRIKMVASSVADNVRYQVEKTIGIPVSQVNVHVRGLRVSNPD</sequence>
<dbReference type="HOGENOM" id="CLU_113198_2_2_0"/>
<dbReference type="RefSeq" id="WP_013559934.1">
    <property type="nucleotide sequence ID" value="NC_014960.1"/>
</dbReference>
<evidence type="ECO:0000313" key="3">
    <source>
        <dbReference type="Proteomes" id="UP000008922"/>
    </source>
</evidence>
<protein>
    <recommendedName>
        <fullName evidence="4">Alkaline shock protein</fullName>
    </recommendedName>
</protein>
<dbReference type="Pfam" id="PF03780">
    <property type="entry name" value="Asp23"/>
    <property type="match status" value="1"/>
</dbReference>
<dbReference type="eggNOG" id="COG1302">
    <property type="taxonomic scope" value="Bacteria"/>
</dbReference>
<dbReference type="OrthoDB" id="9791482at2"/>
<gene>
    <name evidence="2" type="ordered locus">ANT_15240</name>
</gene>
<dbReference type="STRING" id="926569.ANT_15240"/>
<dbReference type="Proteomes" id="UP000008922">
    <property type="component" value="Chromosome"/>
</dbReference>
<evidence type="ECO:0000313" key="2">
    <source>
        <dbReference type="EMBL" id="BAJ63552.1"/>
    </source>
</evidence>
<dbReference type="FunCoup" id="E8N538">
    <property type="interactions" value="6"/>
</dbReference>
<dbReference type="InterPro" id="IPR005531">
    <property type="entry name" value="Asp23"/>
</dbReference>
<dbReference type="PANTHER" id="PTHR34297">
    <property type="entry name" value="HYPOTHETICAL CYTOSOLIC PROTEIN-RELATED"/>
    <property type="match status" value="1"/>
</dbReference>
<dbReference type="InParanoid" id="E8N538"/>
<comment type="similarity">
    <text evidence="1">Belongs to the asp23 family.</text>
</comment>
<name>E8N538_ANATU</name>